<name>A0ABS1IV63_9GAMM</name>
<proteinExistence type="predicted"/>
<dbReference type="EMBL" id="JADRCR010000009">
    <property type="protein sequence ID" value="MBK5145150.1"/>
    <property type="molecule type" value="Genomic_DNA"/>
</dbReference>
<dbReference type="Proteomes" id="UP001296921">
    <property type="component" value="Unassembled WGS sequence"/>
</dbReference>
<feature type="signal peptide" evidence="1">
    <location>
        <begin position="1"/>
        <end position="29"/>
    </location>
</feature>
<reference evidence="2 3" key="1">
    <citation type="submission" date="2020-11" db="EMBL/GenBank/DDBJ databases">
        <title>Insectihabitans protaetiae gen. nov. sp. nov. and Insectihabitans allomyrinae sp. nov., isolated from larvae of Protaetia brevitarsis seulensis and Allomyrina dichotoma, respectively.</title>
        <authorList>
            <person name="Lee S.D."/>
            <person name="Byeon Y.-S."/>
            <person name="Kim S.-M."/>
            <person name="Yang H.L."/>
            <person name="Kim I.S."/>
        </authorList>
    </citation>
    <scope>NUCLEOTIDE SEQUENCE [LARGE SCALE GENOMIC DNA]</scope>
    <source>
        <strain evidence="2 3">BWR-B9</strain>
    </source>
</reference>
<dbReference type="RefSeq" id="WP_218467827.1">
    <property type="nucleotide sequence ID" value="NZ_JADRCR010000009.1"/>
</dbReference>
<feature type="chain" id="PRO_5046620440" evidence="1">
    <location>
        <begin position="30"/>
        <end position="178"/>
    </location>
</feature>
<comment type="caution">
    <text evidence="2">The sequence shown here is derived from an EMBL/GenBank/DDBJ whole genome shotgun (WGS) entry which is preliminary data.</text>
</comment>
<keyword evidence="3" id="KW-1185">Reference proteome</keyword>
<evidence type="ECO:0000256" key="1">
    <source>
        <dbReference type="SAM" id="SignalP"/>
    </source>
</evidence>
<keyword evidence="1" id="KW-0732">Signal</keyword>
<organism evidence="2 3">
    <name type="scientific">Limnobaculum allomyrinae</name>
    <dbReference type="NCBI Taxonomy" id="2791986"/>
    <lineage>
        <taxon>Bacteria</taxon>
        <taxon>Pseudomonadati</taxon>
        <taxon>Pseudomonadota</taxon>
        <taxon>Gammaproteobacteria</taxon>
        <taxon>Enterobacterales</taxon>
        <taxon>Budviciaceae</taxon>
        <taxon>Limnobaculum</taxon>
    </lineage>
</organism>
<sequence length="178" mass="20223">MEDRKMIMDISRKYYLTILLVSVSASALASTQQEVKDFYFKQVIGSEATCQTEFFEKVNDVTQLMVTKVATATLIGKDKDVITYDLKEMMTFMNGKTITISSTQTTTFSDSASMMKFDNVSITGLPSKELELMFINRYKDRGYSVPYEQVEISNNEWFHNVNNANGTSQKTVCRLASE</sequence>
<evidence type="ECO:0000313" key="2">
    <source>
        <dbReference type="EMBL" id="MBK5145150.1"/>
    </source>
</evidence>
<protein>
    <submittedName>
        <fullName evidence="2">Uncharacterized protein</fullName>
    </submittedName>
</protein>
<accession>A0ABS1IV63</accession>
<gene>
    <name evidence="2" type="ORF">I2494_15785</name>
</gene>
<evidence type="ECO:0000313" key="3">
    <source>
        <dbReference type="Proteomes" id="UP001296921"/>
    </source>
</evidence>